<comment type="similarity">
    <text evidence="1">Belongs to the intimin/invasin family.</text>
</comment>
<feature type="non-terminal residue" evidence="3">
    <location>
        <position position="149"/>
    </location>
</feature>
<feature type="domain" description="Big-1" evidence="2">
    <location>
        <begin position="1"/>
        <end position="79"/>
    </location>
</feature>
<evidence type="ECO:0000256" key="1">
    <source>
        <dbReference type="ARBA" id="ARBA00010116"/>
    </source>
</evidence>
<comment type="caution">
    <text evidence="3">The sequence shown here is derived from an EMBL/GenBank/DDBJ whole genome shotgun (WGS) entry which is preliminary data.</text>
</comment>
<dbReference type="PROSITE" id="PS51127">
    <property type="entry name" value="BIG1"/>
    <property type="match status" value="1"/>
</dbReference>
<dbReference type="SMART" id="SM00634">
    <property type="entry name" value="BID_1"/>
    <property type="match status" value="1"/>
</dbReference>
<organism evidence="3 4">
    <name type="scientific">Xenorhabdus santafensis</name>
    <dbReference type="NCBI Taxonomy" id="2582833"/>
    <lineage>
        <taxon>Bacteria</taxon>
        <taxon>Pseudomonadati</taxon>
        <taxon>Pseudomonadota</taxon>
        <taxon>Gammaproteobacteria</taxon>
        <taxon>Enterobacterales</taxon>
        <taxon>Morganellaceae</taxon>
        <taxon>Xenorhabdus</taxon>
    </lineage>
</organism>
<accession>A0ABU4SFE9</accession>
<dbReference type="SUPFAM" id="SSF49373">
    <property type="entry name" value="Invasin/intimin cell-adhesion fragments"/>
    <property type="match status" value="2"/>
</dbReference>
<sequence length="149" mass="15653">PADGVSTHQIAFTVVDEFGNPIPDYTVTSIANNGAEMKKEGKTDAKGQLTVSLTNTRAGATTVTLTVGGQAYPVEVSFIPDEKTARINLEQLKVLTDNVPADGVSTHQIAFTVVDEFGNPIPDYTVKSAADNGAKMAQEGKTDAKGQLT</sequence>
<dbReference type="InterPro" id="IPR051715">
    <property type="entry name" value="Intimin-Invasin_domain"/>
</dbReference>
<evidence type="ECO:0000259" key="2">
    <source>
        <dbReference type="PROSITE" id="PS51127"/>
    </source>
</evidence>
<dbReference type="InterPro" id="IPR003344">
    <property type="entry name" value="Big_1_dom"/>
</dbReference>
<dbReference type="PANTHER" id="PTHR39576:SF2">
    <property type="entry name" value="ATTACHING AND EFFACING PROTEIN HOMOLOG-RELATED"/>
    <property type="match status" value="1"/>
</dbReference>
<dbReference type="InterPro" id="IPR013783">
    <property type="entry name" value="Ig-like_fold"/>
</dbReference>
<dbReference type="EMBL" id="VCDN01000208">
    <property type="protein sequence ID" value="MDX7989502.1"/>
    <property type="molecule type" value="Genomic_DNA"/>
</dbReference>
<name>A0ABU4SFE9_9GAMM</name>
<gene>
    <name evidence="3" type="ORF">FE392_19820</name>
</gene>
<keyword evidence="4" id="KW-1185">Reference proteome</keyword>
<dbReference type="InterPro" id="IPR008964">
    <property type="entry name" value="Invasin/intimin_cell_adhesion"/>
</dbReference>
<dbReference type="Pfam" id="PF02369">
    <property type="entry name" value="Big_1"/>
    <property type="match status" value="2"/>
</dbReference>
<feature type="non-terminal residue" evidence="3">
    <location>
        <position position="1"/>
    </location>
</feature>
<dbReference type="Proteomes" id="UP001271890">
    <property type="component" value="Unassembled WGS sequence"/>
</dbReference>
<evidence type="ECO:0000313" key="3">
    <source>
        <dbReference type="EMBL" id="MDX7989502.1"/>
    </source>
</evidence>
<dbReference type="PANTHER" id="PTHR39576">
    <property type="entry name" value="ATTACHING AND EFFACING PROTEIN HOMOLOG-RELATED-RELATED"/>
    <property type="match status" value="1"/>
</dbReference>
<reference evidence="4" key="1">
    <citation type="journal article" date="2024" name="Toxins">
        <title>Genome Sequence Analysis of Native Xenorhabdus Strains Isolated from Entomopathogenic Nematodes in Argentina.</title>
        <authorList>
            <person name="Palma L."/>
            <person name="Frizzo L."/>
            <person name="Kaiser S."/>
            <person name="Berry C."/>
            <person name="Caballero P."/>
            <person name="Bode H.B."/>
            <person name="Del Valle E.E."/>
        </authorList>
    </citation>
    <scope>NUCLEOTIDE SEQUENCE [LARGE SCALE GENOMIC DNA]</scope>
    <source>
        <strain evidence="4">12</strain>
    </source>
</reference>
<proteinExistence type="inferred from homology"/>
<dbReference type="Gene3D" id="2.60.40.10">
    <property type="entry name" value="Immunoglobulins"/>
    <property type="match status" value="2"/>
</dbReference>
<protein>
    <recommendedName>
        <fullName evidence="2">Big-1 domain-containing protein</fullName>
    </recommendedName>
</protein>
<evidence type="ECO:0000313" key="4">
    <source>
        <dbReference type="Proteomes" id="UP001271890"/>
    </source>
</evidence>